<organism evidence="6 7">
    <name type="scientific">Methylorubrum aminovorans</name>
    <dbReference type="NCBI Taxonomy" id="269069"/>
    <lineage>
        <taxon>Bacteria</taxon>
        <taxon>Pseudomonadati</taxon>
        <taxon>Pseudomonadota</taxon>
        <taxon>Alphaproteobacteria</taxon>
        <taxon>Hyphomicrobiales</taxon>
        <taxon>Methylobacteriaceae</taxon>
        <taxon>Methylorubrum</taxon>
    </lineage>
</organism>
<reference evidence="6" key="2">
    <citation type="submission" date="2021-08" db="EMBL/GenBank/DDBJ databases">
        <authorList>
            <person name="Tani A."/>
            <person name="Ola A."/>
            <person name="Ogura Y."/>
            <person name="Katsura K."/>
            <person name="Hayashi T."/>
        </authorList>
    </citation>
    <scope>NUCLEOTIDE SEQUENCE</scope>
    <source>
        <strain evidence="6">NBRC 15686</strain>
    </source>
</reference>
<dbReference type="SUPFAM" id="SSF53756">
    <property type="entry name" value="UDP-Glycosyltransferase/glycogen phosphorylase"/>
    <property type="match status" value="1"/>
</dbReference>
<keyword evidence="2" id="KW-0328">Glycosyltransferase</keyword>
<dbReference type="Proteomes" id="UP001055039">
    <property type="component" value="Unassembled WGS sequence"/>
</dbReference>
<reference evidence="6" key="1">
    <citation type="journal article" date="2021" name="Front. Microbiol.">
        <title>Comprehensive Comparative Genomics and Phenotyping of Methylobacterium Species.</title>
        <authorList>
            <person name="Alessa O."/>
            <person name="Ogura Y."/>
            <person name="Fujitani Y."/>
            <person name="Takami H."/>
            <person name="Hayashi T."/>
            <person name="Sahin N."/>
            <person name="Tani A."/>
        </authorList>
    </citation>
    <scope>NUCLEOTIDE SEQUENCE</scope>
    <source>
        <strain evidence="6">NBRC 15686</strain>
    </source>
</reference>
<keyword evidence="7" id="KW-1185">Reference proteome</keyword>
<accession>A0ABQ4U5U3</accession>
<protein>
    <submittedName>
        <fullName evidence="6">D-inositol-3-phosphate glycosyltransferase</fullName>
    </submittedName>
</protein>
<feature type="domain" description="Glycosyl transferase family 1" evidence="4">
    <location>
        <begin position="244"/>
        <end position="394"/>
    </location>
</feature>
<gene>
    <name evidence="6" type="primary">mshA_1</name>
    <name evidence="6" type="ORF">LNAOJCKE_0004</name>
</gene>
<dbReference type="Pfam" id="PF00534">
    <property type="entry name" value="Glycos_transf_1"/>
    <property type="match status" value="1"/>
</dbReference>
<dbReference type="Pfam" id="PF13439">
    <property type="entry name" value="Glyco_transf_4"/>
    <property type="match status" value="1"/>
</dbReference>
<name>A0ABQ4U5U3_9HYPH</name>
<dbReference type="PANTHER" id="PTHR12526:SF640">
    <property type="entry name" value="COLANIC ACID BIOSYNTHESIS GLYCOSYLTRANSFERASE WCAL-RELATED"/>
    <property type="match status" value="1"/>
</dbReference>
<evidence type="ECO:0000259" key="4">
    <source>
        <dbReference type="Pfam" id="PF00534"/>
    </source>
</evidence>
<keyword evidence="3" id="KW-0808">Transferase</keyword>
<comment type="caution">
    <text evidence="6">The sequence shown here is derived from an EMBL/GenBank/DDBJ whole genome shotgun (WGS) entry which is preliminary data.</text>
</comment>
<evidence type="ECO:0000259" key="5">
    <source>
        <dbReference type="Pfam" id="PF13439"/>
    </source>
</evidence>
<sequence length="440" mass="47111">MSENRILPRDDAPASGRDVAMHVVILAEFAAASGGAEKVAVESARALAEAGAEVTYIQAICGPVDPLLDHPRLRRIELGLPDVWSLPVWRGAATGIWNGAAAARLASALDGLPRAPDCLHLHQWTRALSPAVLPVLLGRGVPVVLTLHDYALACPNGVDYRFDRSAPCALVPLSGACLAAPCDPKSRLHKLVRVGRSAALRVRLRRAELDVVHVCDGSRARMEGRLGALRVRHHRIDNPVRVERQAPAEPAAGDAVVYVGRLTPEKGADLVAEAARRAGLPALFIGAGPLEARLRAEGAEVLGWCSPEAVATILRRRARSVCAPSRWFETGPLTVYEALAQGIPIVASRRSGAAEKVVDGRTGFVVDPEVAALASAFNSLKDDATTAHLGQEAYDRYWRAPMTLAVHAQSLLLLYRRLEEEYNMRQCGMMGSAALPASAY</sequence>
<evidence type="ECO:0000313" key="6">
    <source>
        <dbReference type="EMBL" id="GJE62815.1"/>
    </source>
</evidence>
<evidence type="ECO:0000256" key="1">
    <source>
        <dbReference type="ARBA" id="ARBA00009481"/>
    </source>
</evidence>
<evidence type="ECO:0000256" key="3">
    <source>
        <dbReference type="ARBA" id="ARBA00022679"/>
    </source>
</evidence>
<dbReference type="PANTHER" id="PTHR12526">
    <property type="entry name" value="GLYCOSYLTRANSFERASE"/>
    <property type="match status" value="1"/>
</dbReference>
<proteinExistence type="inferred from homology"/>
<dbReference type="Gene3D" id="3.40.50.2000">
    <property type="entry name" value="Glycogen Phosphorylase B"/>
    <property type="match status" value="2"/>
</dbReference>
<evidence type="ECO:0000256" key="2">
    <source>
        <dbReference type="ARBA" id="ARBA00022676"/>
    </source>
</evidence>
<dbReference type="EMBL" id="BPRC01000001">
    <property type="protein sequence ID" value="GJE62815.1"/>
    <property type="molecule type" value="Genomic_DNA"/>
</dbReference>
<evidence type="ECO:0000313" key="7">
    <source>
        <dbReference type="Proteomes" id="UP001055039"/>
    </source>
</evidence>
<comment type="similarity">
    <text evidence="1">Belongs to the glycosyltransferase group 1 family. Glycosyltransferase 4 subfamily.</text>
</comment>
<dbReference type="InterPro" id="IPR028098">
    <property type="entry name" value="Glyco_trans_4-like_N"/>
</dbReference>
<feature type="domain" description="Glycosyltransferase subfamily 4-like N-terminal" evidence="5">
    <location>
        <begin position="34"/>
        <end position="151"/>
    </location>
</feature>
<dbReference type="InterPro" id="IPR001296">
    <property type="entry name" value="Glyco_trans_1"/>
</dbReference>